<dbReference type="Gene3D" id="3.40.710.10">
    <property type="entry name" value="DD-peptidase/beta-lactamase superfamily"/>
    <property type="match status" value="1"/>
</dbReference>
<dbReference type="InterPro" id="IPR050789">
    <property type="entry name" value="Diverse_Enzym_Activities"/>
</dbReference>
<sequence>MNERTTKLLHELVSDGIVPGVSYTMLHNEEEQKEIFGNRQLEPVVKKLIPELKYDVASLTKVVGTTTVILKLVDEGRLAFDDKVIKYLPGFFDARVTIRHLLTHTSGITGYIKNRNELNAKQLLEALYTLHVGPTFENEVVYTDIGMIFLGLIIEKLYAKPVQRVITEIVLEPLKLENSTFTPLQSECVPTELTKKRGLIQGIVHDPKANILREHCGSAGLFMSMEDLVKFSRWLLSEGSRKKFFKTDMVNKLFKDQTPTHNLGRTYGWDLRYNQSNDPCIYHTGYTGTFILIDKKKQDALIVLTNRIHPHAPNNEFLLRRDQIITEYLSEKEI</sequence>
<dbReference type="Proteomes" id="UP000051448">
    <property type="component" value="Unassembled WGS sequence"/>
</dbReference>
<dbReference type="InterPro" id="IPR012338">
    <property type="entry name" value="Beta-lactam/transpept-like"/>
</dbReference>
<evidence type="ECO:0000313" key="3">
    <source>
        <dbReference type="EMBL" id="KRL08379.1"/>
    </source>
</evidence>
<protein>
    <submittedName>
        <fullName evidence="3">Beta-lactamase family protein</fullName>
    </submittedName>
</protein>
<dbReference type="GeneID" id="98311265"/>
<accession>A0A0R1MVT4</accession>
<feature type="domain" description="Beta-lactamase-related" evidence="2">
    <location>
        <begin position="8"/>
        <end position="313"/>
    </location>
</feature>
<dbReference type="PATRIC" id="fig|1423759.3.peg.174"/>
<keyword evidence="4" id="KW-1185">Reference proteome</keyword>
<evidence type="ECO:0000256" key="1">
    <source>
        <dbReference type="ARBA" id="ARBA00022801"/>
    </source>
</evidence>
<dbReference type="AlphaFoldDB" id="A0A0R1MVT4"/>
<name>A0A0R1MVT4_9LACO</name>
<gene>
    <name evidence="3" type="ORF">FC92_GL000171</name>
</gene>
<proteinExistence type="predicted"/>
<dbReference type="OrthoDB" id="9803467at2"/>
<dbReference type="GO" id="GO:0016787">
    <property type="term" value="F:hydrolase activity"/>
    <property type="evidence" value="ECO:0007669"/>
    <property type="project" value="UniProtKB-KW"/>
</dbReference>
<dbReference type="Pfam" id="PF00144">
    <property type="entry name" value="Beta-lactamase"/>
    <property type="match status" value="1"/>
</dbReference>
<dbReference type="InterPro" id="IPR001466">
    <property type="entry name" value="Beta-lactam-related"/>
</dbReference>
<dbReference type="SUPFAM" id="SSF56601">
    <property type="entry name" value="beta-lactamase/transpeptidase-like"/>
    <property type="match status" value="1"/>
</dbReference>
<dbReference type="PANTHER" id="PTHR43283">
    <property type="entry name" value="BETA-LACTAMASE-RELATED"/>
    <property type="match status" value="1"/>
</dbReference>
<organism evidence="3 4">
    <name type="scientific">Liquorilactobacillus hordei DSM 19519</name>
    <dbReference type="NCBI Taxonomy" id="1423759"/>
    <lineage>
        <taxon>Bacteria</taxon>
        <taxon>Bacillati</taxon>
        <taxon>Bacillota</taxon>
        <taxon>Bacilli</taxon>
        <taxon>Lactobacillales</taxon>
        <taxon>Lactobacillaceae</taxon>
        <taxon>Liquorilactobacillus</taxon>
    </lineage>
</organism>
<dbReference type="PANTHER" id="PTHR43283:SF11">
    <property type="entry name" value="BETA-LACTAMASE-RELATED DOMAIN-CONTAINING PROTEIN"/>
    <property type="match status" value="1"/>
</dbReference>
<evidence type="ECO:0000259" key="2">
    <source>
        <dbReference type="Pfam" id="PF00144"/>
    </source>
</evidence>
<evidence type="ECO:0000313" key="4">
    <source>
        <dbReference type="Proteomes" id="UP000051448"/>
    </source>
</evidence>
<dbReference type="EMBL" id="AZDX01000001">
    <property type="protein sequence ID" value="KRL08379.1"/>
    <property type="molecule type" value="Genomic_DNA"/>
</dbReference>
<dbReference type="RefSeq" id="WP_057868570.1">
    <property type="nucleotide sequence ID" value="NZ_AZDX01000001.1"/>
</dbReference>
<dbReference type="STRING" id="1423759.FC92_GL000171"/>
<reference evidence="3 4" key="1">
    <citation type="journal article" date="2015" name="Genome Announc.">
        <title>Expanding the biotechnology potential of lactobacilli through comparative genomics of 213 strains and associated genera.</title>
        <authorList>
            <person name="Sun Z."/>
            <person name="Harris H.M."/>
            <person name="McCann A."/>
            <person name="Guo C."/>
            <person name="Argimon S."/>
            <person name="Zhang W."/>
            <person name="Yang X."/>
            <person name="Jeffery I.B."/>
            <person name="Cooney J.C."/>
            <person name="Kagawa T.F."/>
            <person name="Liu W."/>
            <person name="Song Y."/>
            <person name="Salvetti E."/>
            <person name="Wrobel A."/>
            <person name="Rasinkangas P."/>
            <person name="Parkhill J."/>
            <person name="Rea M.C."/>
            <person name="O'Sullivan O."/>
            <person name="Ritari J."/>
            <person name="Douillard F.P."/>
            <person name="Paul Ross R."/>
            <person name="Yang R."/>
            <person name="Briner A.E."/>
            <person name="Felis G.E."/>
            <person name="de Vos W.M."/>
            <person name="Barrangou R."/>
            <person name="Klaenhammer T.R."/>
            <person name="Caufield P.W."/>
            <person name="Cui Y."/>
            <person name="Zhang H."/>
            <person name="O'Toole P.W."/>
        </authorList>
    </citation>
    <scope>NUCLEOTIDE SEQUENCE [LARGE SCALE GENOMIC DNA]</scope>
    <source>
        <strain evidence="3 4">DSM 19519</strain>
    </source>
</reference>
<comment type="caution">
    <text evidence="3">The sequence shown here is derived from an EMBL/GenBank/DDBJ whole genome shotgun (WGS) entry which is preliminary data.</text>
</comment>
<keyword evidence="1" id="KW-0378">Hydrolase</keyword>